<name>X1EHR0_9ZZZZ</name>
<organism evidence="2">
    <name type="scientific">marine sediment metagenome</name>
    <dbReference type="NCBI Taxonomy" id="412755"/>
    <lineage>
        <taxon>unclassified sequences</taxon>
        <taxon>metagenomes</taxon>
        <taxon>ecological metagenomes</taxon>
    </lineage>
</organism>
<dbReference type="PROSITE" id="PS50110">
    <property type="entry name" value="RESPONSE_REGULATORY"/>
    <property type="match status" value="1"/>
</dbReference>
<reference evidence="2" key="1">
    <citation type="journal article" date="2014" name="Front. Microbiol.">
        <title>High frequency of phylogenetically diverse reductive dehalogenase-homologous genes in deep subseafloor sedimentary metagenomes.</title>
        <authorList>
            <person name="Kawai M."/>
            <person name="Futagami T."/>
            <person name="Toyoda A."/>
            <person name="Takaki Y."/>
            <person name="Nishi S."/>
            <person name="Hori S."/>
            <person name="Arai W."/>
            <person name="Tsubouchi T."/>
            <person name="Morono Y."/>
            <person name="Uchiyama I."/>
            <person name="Ito T."/>
            <person name="Fujiyama A."/>
            <person name="Inagaki F."/>
            <person name="Takami H."/>
        </authorList>
    </citation>
    <scope>NUCLEOTIDE SEQUENCE</scope>
    <source>
        <strain evidence="2">Expedition CK06-06</strain>
    </source>
</reference>
<comment type="caution">
    <text evidence="2">The sequence shown here is derived from an EMBL/GenBank/DDBJ whole genome shotgun (WGS) entry which is preliminary data.</text>
</comment>
<dbReference type="InterPro" id="IPR001789">
    <property type="entry name" value="Sig_transdc_resp-reg_receiver"/>
</dbReference>
<dbReference type="Gene3D" id="3.40.50.2300">
    <property type="match status" value="1"/>
</dbReference>
<evidence type="ECO:0000313" key="2">
    <source>
        <dbReference type="EMBL" id="GAH08188.1"/>
    </source>
</evidence>
<sequence>MTSNQRTIVIVEDDPDTAEMFAEMIRLMGHSVFQVYRGAQAIGLIAEVKPSAVILDWKMSITDVASTQGSQET</sequence>
<evidence type="ECO:0000259" key="1">
    <source>
        <dbReference type="PROSITE" id="PS50110"/>
    </source>
</evidence>
<dbReference type="GO" id="GO:0000160">
    <property type="term" value="P:phosphorelay signal transduction system"/>
    <property type="evidence" value="ECO:0007669"/>
    <property type="project" value="InterPro"/>
</dbReference>
<dbReference type="Pfam" id="PF00072">
    <property type="entry name" value="Response_reg"/>
    <property type="match status" value="1"/>
</dbReference>
<feature type="domain" description="Response regulatory" evidence="1">
    <location>
        <begin position="7"/>
        <end position="73"/>
    </location>
</feature>
<protein>
    <recommendedName>
        <fullName evidence="1">Response regulatory domain-containing protein</fullName>
    </recommendedName>
</protein>
<dbReference type="EMBL" id="BART01038847">
    <property type="protein sequence ID" value="GAH08188.1"/>
    <property type="molecule type" value="Genomic_DNA"/>
</dbReference>
<accession>X1EHR0</accession>
<dbReference type="AlphaFoldDB" id="X1EHR0"/>
<dbReference type="SUPFAM" id="SSF52172">
    <property type="entry name" value="CheY-like"/>
    <property type="match status" value="1"/>
</dbReference>
<dbReference type="InterPro" id="IPR011006">
    <property type="entry name" value="CheY-like_superfamily"/>
</dbReference>
<proteinExistence type="predicted"/>
<gene>
    <name evidence="2" type="ORF">S01H4_64188</name>
</gene>